<name>X1EB14_9ZZZZ</name>
<evidence type="ECO:0000313" key="1">
    <source>
        <dbReference type="EMBL" id="GAH17540.1"/>
    </source>
</evidence>
<organism evidence="1">
    <name type="scientific">marine sediment metagenome</name>
    <dbReference type="NCBI Taxonomy" id="412755"/>
    <lineage>
        <taxon>unclassified sequences</taxon>
        <taxon>metagenomes</taxon>
        <taxon>ecological metagenomes</taxon>
    </lineage>
</organism>
<feature type="non-terminal residue" evidence="1">
    <location>
        <position position="169"/>
    </location>
</feature>
<sequence length="169" mass="19525">MHILGYSSQFVEYINDIMTEYNCFESPALYHWSHAEPSSWKRAYQRHLPESHNWIGLNWVDLLKVFQTEPIGIKGCLNYGLKNVAKTFYKHGYIKSIWDNGSSCTDGADAAVGAYRVDKETRKNNVSFKSDPLAQEIIKYNEVDCKVLQEIIAYLRNNHIDPDEDLDNS</sequence>
<accession>X1EB14</accession>
<gene>
    <name evidence="1" type="ORF">S01H4_55178</name>
</gene>
<dbReference type="SUPFAM" id="SSF53098">
    <property type="entry name" value="Ribonuclease H-like"/>
    <property type="match status" value="1"/>
</dbReference>
<proteinExistence type="predicted"/>
<comment type="caution">
    <text evidence="1">The sequence shown here is derived from an EMBL/GenBank/DDBJ whole genome shotgun (WGS) entry which is preliminary data.</text>
</comment>
<dbReference type="EMBL" id="BART01031819">
    <property type="protein sequence ID" value="GAH17540.1"/>
    <property type="molecule type" value="Genomic_DNA"/>
</dbReference>
<dbReference type="InterPro" id="IPR012337">
    <property type="entry name" value="RNaseH-like_sf"/>
</dbReference>
<protein>
    <submittedName>
        <fullName evidence="1">Uncharacterized protein</fullName>
    </submittedName>
</protein>
<dbReference type="AlphaFoldDB" id="X1EB14"/>
<reference evidence="1" key="1">
    <citation type="journal article" date="2014" name="Front. Microbiol.">
        <title>High frequency of phylogenetically diverse reductive dehalogenase-homologous genes in deep subseafloor sedimentary metagenomes.</title>
        <authorList>
            <person name="Kawai M."/>
            <person name="Futagami T."/>
            <person name="Toyoda A."/>
            <person name="Takaki Y."/>
            <person name="Nishi S."/>
            <person name="Hori S."/>
            <person name="Arai W."/>
            <person name="Tsubouchi T."/>
            <person name="Morono Y."/>
            <person name="Uchiyama I."/>
            <person name="Ito T."/>
            <person name="Fujiyama A."/>
            <person name="Inagaki F."/>
            <person name="Takami H."/>
        </authorList>
    </citation>
    <scope>NUCLEOTIDE SEQUENCE</scope>
    <source>
        <strain evidence="1">Expedition CK06-06</strain>
    </source>
</reference>